<gene>
    <name evidence="2" type="ORF">NDU88_001520</name>
</gene>
<protein>
    <submittedName>
        <fullName evidence="2">Uncharacterized protein</fullName>
    </submittedName>
</protein>
<reference evidence="2" key="1">
    <citation type="journal article" date="2022" name="bioRxiv">
        <title>Sequencing and chromosome-scale assembly of the giantPleurodeles waltlgenome.</title>
        <authorList>
            <person name="Brown T."/>
            <person name="Elewa A."/>
            <person name="Iarovenko S."/>
            <person name="Subramanian E."/>
            <person name="Araus A.J."/>
            <person name="Petzold A."/>
            <person name="Susuki M."/>
            <person name="Suzuki K.-i.T."/>
            <person name="Hayashi T."/>
            <person name="Toyoda A."/>
            <person name="Oliveira C."/>
            <person name="Osipova E."/>
            <person name="Leigh N.D."/>
            <person name="Simon A."/>
            <person name="Yun M.H."/>
        </authorList>
    </citation>
    <scope>NUCLEOTIDE SEQUENCE</scope>
    <source>
        <strain evidence="2">20211129_DDA</strain>
        <tissue evidence="2">Liver</tissue>
    </source>
</reference>
<organism evidence="2 3">
    <name type="scientific">Pleurodeles waltl</name>
    <name type="common">Iberian ribbed newt</name>
    <dbReference type="NCBI Taxonomy" id="8319"/>
    <lineage>
        <taxon>Eukaryota</taxon>
        <taxon>Metazoa</taxon>
        <taxon>Chordata</taxon>
        <taxon>Craniata</taxon>
        <taxon>Vertebrata</taxon>
        <taxon>Euteleostomi</taxon>
        <taxon>Amphibia</taxon>
        <taxon>Batrachia</taxon>
        <taxon>Caudata</taxon>
        <taxon>Salamandroidea</taxon>
        <taxon>Salamandridae</taxon>
        <taxon>Pleurodelinae</taxon>
        <taxon>Pleurodeles</taxon>
    </lineage>
</organism>
<feature type="compositionally biased region" description="Acidic residues" evidence="1">
    <location>
        <begin position="37"/>
        <end position="49"/>
    </location>
</feature>
<evidence type="ECO:0000313" key="2">
    <source>
        <dbReference type="EMBL" id="KAJ1081338.1"/>
    </source>
</evidence>
<dbReference type="Proteomes" id="UP001066276">
    <property type="component" value="Chromosome 12"/>
</dbReference>
<dbReference type="AlphaFoldDB" id="A0AAV7KR64"/>
<proteinExistence type="predicted"/>
<name>A0AAV7KR64_PLEWA</name>
<evidence type="ECO:0000256" key="1">
    <source>
        <dbReference type="SAM" id="MobiDB-lite"/>
    </source>
</evidence>
<accession>A0AAV7KR64</accession>
<feature type="region of interest" description="Disordered" evidence="1">
    <location>
        <begin position="1"/>
        <end position="74"/>
    </location>
</feature>
<dbReference type="EMBL" id="JANPWB010000016">
    <property type="protein sequence ID" value="KAJ1081338.1"/>
    <property type="molecule type" value="Genomic_DNA"/>
</dbReference>
<evidence type="ECO:0000313" key="3">
    <source>
        <dbReference type="Proteomes" id="UP001066276"/>
    </source>
</evidence>
<sequence>MQHDGSDVSGTETPKAGRVIEKGRARRRTRVRVELPDTTEEEVETEDTVGEGNPGGRDTAEKTSHVPGGPWHKQATKRNAGLVLRMTYPRDDLLLLCFDTFPEPQL</sequence>
<keyword evidence="3" id="KW-1185">Reference proteome</keyword>
<comment type="caution">
    <text evidence="2">The sequence shown here is derived from an EMBL/GenBank/DDBJ whole genome shotgun (WGS) entry which is preliminary data.</text>
</comment>